<sequence>MTGPPAGDFNYNTHGGGYALRRRTDPRIAAYVHAALGCARTVVNVGAGAGSYEPRDRRVVAVEPSARLRAQRPAGLAPAIGAVAEALPFPDDAFDAAMATVTVHHWSDLERGLGELRRVTRGPVVVLTFDPEVLGPHWIADYAPELIAFESRRMPSIERVQAALGGTVTVTPVPIPADCVDGFVEAFYGRPECLLDPTIRKAQSAWGHIGSATAVRAVDRLRADLVSGAWDRRHAALRYQPALVGSLRLVTAHP</sequence>
<evidence type="ECO:0000313" key="3">
    <source>
        <dbReference type="Proteomes" id="UP000188929"/>
    </source>
</evidence>
<keyword evidence="3" id="KW-1185">Reference proteome</keyword>
<evidence type="ECO:0000313" key="2">
    <source>
        <dbReference type="EMBL" id="ONH29162.1"/>
    </source>
</evidence>
<proteinExistence type="predicted"/>
<protein>
    <submittedName>
        <fullName evidence="2">SAM-dependent methyltransferase</fullName>
    </submittedName>
</protein>
<keyword evidence="2" id="KW-0808">Transferase</keyword>
<dbReference type="GO" id="GO:0032259">
    <property type="term" value="P:methylation"/>
    <property type="evidence" value="ECO:0007669"/>
    <property type="project" value="UniProtKB-KW"/>
</dbReference>
<name>A0A1V2IBI8_9ACTN</name>
<dbReference type="EMBL" id="MOMC01000034">
    <property type="protein sequence ID" value="ONH29162.1"/>
    <property type="molecule type" value="Genomic_DNA"/>
</dbReference>
<dbReference type="RefSeq" id="WP_076818195.1">
    <property type="nucleotide sequence ID" value="NZ_MOMC01000034.1"/>
</dbReference>
<evidence type="ECO:0000259" key="1">
    <source>
        <dbReference type="Pfam" id="PF08241"/>
    </source>
</evidence>
<organism evidence="2 3">
    <name type="scientific">Pseudofrankia asymbiotica</name>
    <dbReference type="NCBI Taxonomy" id="1834516"/>
    <lineage>
        <taxon>Bacteria</taxon>
        <taxon>Bacillati</taxon>
        <taxon>Actinomycetota</taxon>
        <taxon>Actinomycetes</taxon>
        <taxon>Frankiales</taxon>
        <taxon>Frankiaceae</taxon>
        <taxon>Pseudofrankia</taxon>
    </lineage>
</organism>
<dbReference type="STRING" id="1834516.BL253_17270"/>
<dbReference type="InterPro" id="IPR029063">
    <property type="entry name" value="SAM-dependent_MTases_sf"/>
</dbReference>
<dbReference type="AlphaFoldDB" id="A0A1V2IBI8"/>
<dbReference type="GO" id="GO:0008757">
    <property type="term" value="F:S-adenosylmethionine-dependent methyltransferase activity"/>
    <property type="evidence" value="ECO:0007669"/>
    <property type="project" value="InterPro"/>
</dbReference>
<reference evidence="3" key="1">
    <citation type="submission" date="2016-10" db="EMBL/GenBank/DDBJ databases">
        <title>Frankia sp. NRRL B-16386 Genome sequencing.</title>
        <authorList>
            <person name="Ghodhbane-Gtari F."/>
            <person name="Swanson E."/>
            <person name="Gueddou A."/>
            <person name="Hezbri K."/>
            <person name="Ktari K."/>
            <person name="Nouioui I."/>
            <person name="Morris K."/>
            <person name="Simpson S."/>
            <person name="Abebe-Akele F."/>
            <person name="Thomas K."/>
            <person name="Gtari M."/>
            <person name="Tisa L.S."/>
        </authorList>
    </citation>
    <scope>NUCLEOTIDE SEQUENCE [LARGE SCALE GENOMIC DNA]</scope>
    <source>
        <strain evidence="3">NRRL B-16386</strain>
    </source>
</reference>
<dbReference type="InterPro" id="IPR013216">
    <property type="entry name" value="Methyltransf_11"/>
</dbReference>
<accession>A0A1V2IBI8</accession>
<dbReference type="Gene3D" id="3.40.50.150">
    <property type="entry name" value="Vaccinia Virus protein VP39"/>
    <property type="match status" value="1"/>
</dbReference>
<dbReference type="Proteomes" id="UP000188929">
    <property type="component" value="Unassembled WGS sequence"/>
</dbReference>
<feature type="domain" description="Methyltransferase type 11" evidence="1">
    <location>
        <begin position="45"/>
        <end position="121"/>
    </location>
</feature>
<gene>
    <name evidence="2" type="ORF">BL253_17270</name>
</gene>
<dbReference type="OrthoDB" id="9809391at2"/>
<keyword evidence="2" id="KW-0489">Methyltransferase</keyword>
<dbReference type="Pfam" id="PF08241">
    <property type="entry name" value="Methyltransf_11"/>
    <property type="match status" value="1"/>
</dbReference>
<comment type="caution">
    <text evidence="2">The sequence shown here is derived from an EMBL/GenBank/DDBJ whole genome shotgun (WGS) entry which is preliminary data.</text>
</comment>
<dbReference type="SUPFAM" id="SSF53335">
    <property type="entry name" value="S-adenosyl-L-methionine-dependent methyltransferases"/>
    <property type="match status" value="1"/>
</dbReference>
<dbReference type="CDD" id="cd02440">
    <property type="entry name" value="AdoMet_MTases"/>
    <property type="match status" value="1"/>
</dbReference>